<dbReference type="RefSeq" id="WP_261593948.1">
    <property type="nucleotide sequence ID" value="NZ_CAMAPD010000012.1"/>
</dbReference>
<gene>
    <name evidence="1" type="ORF">PSECIP111951_02666</name>
</gene>
<evidence type="ECO:0000313" key="2">
    <source>
        <dbReference type="Proteomes" id="UP001152485"/>
    </source>
</evidence>
<evidence type="ECO:0000313" key="1">
    <source>
        <dbReference type="EMBL" id="CAH9062308.1"/>
    </source>
</evidence>
<accession>A0ABM9GLN0</accession>
<dbReference type="Proteomes" id="UP001152485">
    <property type="component" value="Unassembled WGS sequence"/>
</dbReference>
<dbReference type="EMBL" id="CAMAPD010000012">
    <property type="protein sequence ID" value="CAH9062308.1"/>
    <property type="molecule type" value="Genomic_DNA"/>
</dbReference>
<name>A0ABM9GLN0_9GAMM</name>
<protein>
    <recommendedName>
        <fullName evidence="3">Lipoprotein</fullName>
    </recommendedName>
</protein>
<comment type="caution">
    <text evidence="1">The sequence shown here is derived from an EMBL/GenBank/DDBJ whole genome shotgun (WGS) entry which is preliminary data.</text>
</comment>
<proteinExistence type="predicted"/>
<sequence length="182" mass="20687">MKNLSYLLVLLFLFGCGKKESDPVWDWGYLPSSEISSSKREQCAHEYYQSFPISTDSGESLRIRQSSISGRTHKHYIGSGCMVATVSTRVYLDADKQANNFYSVSVLMPTLDERCRSSSDVPACKESSVSHTVLFSRHISVNEIGDYFKSKTMNQIVSYDKSSRIVIFKLRDRTLEYAFPAF</sequence>
<dbReference type="PROSITE" id="PS51257">
    <property type="entry name" value="PROKAR_LIPOPROTEIN"/>
    <property type="match status" value="1"/>
</dbReference>
<evidence type="ECO:0008006" key="3">
    <source>
        <dbReference type="Google" id="ProtNLM"/>
    </source>
</evidence>
<organism evidence="1 2">
    <name type="scientific">Pseudoalteromonas holothuriae</name>
    <dbReference type="NCBI Taxonomy" id="2963714"/>
    <lineage>
        <taxon>Bacteria</taxon>
        <taxon>Pseudomonadati</taxon>
        <taxon>Pseudomonadota</taxon>
        <taxon>Gammaproteobacteria</taxon>
        <taxon>Alteromonadales</taxon>
        <taxon>Pseudoalteromonadaceae</taxon>
        <taxon>Pseudoalteromonas</taxon>
    </lineage>
</organism>
<reference evidence="1 2" key="1">
    <citation type="submission" date="2022-07" db="EMBL/GenBank/DDBJ databases">
        <authorList>
            <person name="Criscuolo A."/>
        </authorList>
    </citation>
    <scope>NUCLEOTIDE SEQUENCE [LARGE SCALE GENOMIC DNA]</scope>
    <source>
        <strain evidence="2">CIP 111951</strain>
    </source>
</reference>